<comment type="caution">
    <text evidence="2">The sequence shown here is derived from an EMBL/GenBank/DDBJ whole genome shotgun (WGS) entry which is preliminary data.</text>
</comment>
<protein>
    <submittedName>
        <fullName evidence="2">Uncharacterized protein</fullName>
    </submittedName>
</protein>
<feature type="region of interest" description="Disordered" evidence="1">
    <location>
        <begin position="78"/>
        <end position="97"/>
    </location>
</feature>
<reference evidence="2" key="1">
    <citation type="submission" date="2020-08" db="EMBL/GenBank/DDBJ databases">
        <title>Genome sequencing and assembly of the red palm weevil Rhynchophorus ferrugineus.</title>
        <authorList>
            <person name="Dias G.B."/>
            <person name="Bergman C.M."/>
            <person name="Manee M."/>
        </authorList>
    </citation>
    <scope>NUCLEOTIDE SEQUENCE</scope>
    <source>
        <strain evidence="2">AA-2017</strain>
        <tissue evidence="2">Whole larva</tissue>
    </source>
</reference>
<accession>A0A834MIG4</accession>
<keyword evidence="3" id="KW-1185">Reference proteome</keyword>
<organism evidence="2 3">
    <name type="scientific">Rhynchophorus ferrugineus</name>
    <name type="common">Red palm weevil</name>
    <name type="synonym">Curculio ferrugineus</name>
    <dbReference type="NCBI Taxonomy" id="354439"/>
    <lineage>
        <taxon>Eukaryota</taxon>
        <taxon>Metazoa</taxon>
        <taxon>Ecdysozoa</taxon>
        <taxon>Arthropoda</taxon>
        <taxon>Hexapoda</taxon>
        <taxon>Insecta</taxon>
        <taxon>Pterygota</taxon>
        <taxon>Neoptera</taxon>
        <taxon>Endopterygota</taxon>
        <taxon>Coleoptera</taxon>
        <taxon>Polyphaga</taxon>
        <taxon>Cucujiformia</taxon>
        <taxon>Curculionidae</taxon>
        <taxon>Dryophthorinae</taxon>
        <taxon>Rhynchophorus</taxon>
    </lineage>
</organism>
<evidence type="ECO:0000313" key="2">
    <source>
        <dbReference type="EMBL" id="KAF7284801.1"/>
    </source>
</evidence>
<name>A0A834MIG4_RHYFE</name>
<dbReference type="EMBL" id="JAACXV010000069">
    <property type="protein sequence ID" value="KAF7284801.1"/>
    <property type="molecule type" value="Genomic_DNA"/>
</dbReference>
<evidence type="ECO:0000313" key="3">
    <source>
        <dbReference type="Proteomes" id="UP000625711"/>
    </source>
</evidence>
<dbReference type="AlphaFoldDB" id="A0A834MIG4"/>
<sequence>MRIIYWLQKKLEYCDLKVEGNLKSATENMKAPVRRVLRGDPLPHLGVARVRVNACHQPWPDEPGRTTEIAAARSRIALGAAPDKAPPPRSEAAARPSTIRRRRFAIRLTAGKYRRK</sequence>
<proteinExistence type="predicted"/>
<dbReference type="Proteomes" id="UP000625711">
    <property type="component" value="Unassembled WGS sequence"/>
</dbReference>
<gene>
    <name evidence="2" type="ORF">GWI33_021559</name>
</gene>
<evidence type="ECO:0000256" key="1">
    <source>
        <dbReference type="SAM" id="MobiDB-lite"/>
    </source>
</evidence>